<dbReference type="Proteomes" id="UP001151760">
    <property type="component" value="Unassembled WGS sequence"/>
</dbReference>
<protein>
    <submittedName>
        <fullName evidence="3">Uncharacterized protein</fullName>
    </submittedName>
</protein>
<feature type="coiled-coil region" evidence="1">
    <location>
        <begin position="31"/>
        <end position="58"/>
    </location>
</feature>
<accession>A0ABQ5ELP0</accession>
<name>A0ABQ5ELP0_9ASTR</name>
<evidence type="ECO:0000313" key="4">
    <source>
        <dbReference type="Proteomes" id="UP001151760"/>
    </source>
</evidence>
<feature type="region of interest" description="Disordered" evidence="2">
    <location>
        <begin position="1"/>
        <end position="28"/>
    </location>
</feature>
<gene>
    <name evidence="3" type="ORF">Tco_0977854</name>
</gene>
<reference evidence="3" key="2">
    <citation type="submission" date="2022-01" db="EMBL/GenBank/DDBJ databases">
        <authorList>
            <person name="Yamashiro T."/>
            <person name="Shiraishi A."/>
            <person name="Satake H."/>
            <person name="Nakayama K."/>
        </authorList>
    </citation>
    <scope>NUCLEOTIDE SEQUENCE</scope>
</reference>
<keyword evidence="4" id="KW-1185">Reference proteome</keyword>
<proteinExistence type="predicted"/>
<keyword evidence="1" id="KW-0175">Coiled coil</keyword>
<reference evidence="3" key="1">
    <citation type="journal article" date="2022" name="Int. J. Mol. Sci.">
        <title>Draft Genome of Tanacetum Coccineum: Genomic Comparison of Closely Related Tanacetum-Family Plants.</title>
        <authorList>
            <person name="Yamashiro T."/>
            <person name="Shiraishi A."/>
            <person name="Nakayama K."/>
            <person name="Satake H."/>
        </authorList>
    </citation>
    <scope>NUCLEOTIDE SEQUENCE</scope>
</reference>
<evidence type="ECO:0000256" key="1">
    <source>
        <dbReference type="SAM" id="Coils"/>
    </source>
</evidence>
<evidence type="ECO:0000313" key="3">
    <source>
        <dbReference type="EMBL" id="GJT51697.1"/>
    </source>
</evidence>
<evidence type="ECO:0000256" key="2">
    <source>
        <dbReference type="SAM" id="MobiDB-lite"/>
    </source>
</evidence>
<sequence>MTASSSQEEIPPPPPPPPSSQTPTQQTPDIIRDLEKQRDKLEFHVKDYKRQKEEYQTTQTIFNQTQRNKEETYLDDILQLQAKIKDL</sequence>
<comment type="caution">
    <text evidence="3">The sequence shown here is derived from an EMBL/GenBank/DDBJ whole genome shotgun (WGS) entry which is preliminary data.</text>
</comment>
<dbReference type="EMBL" id="BQNB010016429">
    <property type="protein sequence ID" value="GJT51697.1"/>
    <property type="molecule type" value="Genomic_DNA"/>
</dbReference>
<organism evidence="3 4">
    <name type="scientific">Tanacetum coccineum</name>
    <dbReference type="NCBI Taxonomy" id="301880"/>
    <lineage>
        <taxon>Eukaryota</taxon>
        <taxon>Viridiplantae</taxon>
        <taxon>Streptophyta</taxon>
        <taxon>Embryophyta</taxon>
        <taxon>Tracheophyta</taxon>
        <taxon>Spermatophyta</taxon>
        <taxon>Magnoliopsida</taxon>
        <taxon>eudicotyledons</taxon>
        <taxon>Gunneridae</taxon>
        <taxon>Pentapetalae</taxon>
        <taxon>asterids</taxon>
        <taxon>campanulids</taxon>
        <taxon>Asterales</taxon>
        <taxon>Asteraceae</taxon>
        <taxon>Asteroideae</taxon>
        <taxon>Anthemideae</taxon>
        <taxon>Anthemidinae</taxon>
        <taxon>Tanacetum</taxon>
    </lineage>
</organism>
<feature type="compositionally biased region" description="Pro residues" evidence="2">
    <location>
        <begin position="10"/>
        <end position="20"/>
    </location>
</feature>